<dbReference type="Gene3D" id="1.10.760.10">
    <property type="entry name" value="Cytochrome c-like domain"/>
    <property type="match status" value="2"/>
</dbReference>
<evidence type="ECO:0000256" key="2">
    <source>
        <dbReference type="ARBA" id="ARBA00022617"/>
    </source>
</evidence>
<keyword evidence="4 8" id="KW-0732">Signal</keyword>
<dbReference type="GO" id="GO:0030313">
    <property type="term" value="C:cell envelope"/>
    <property type="evidence" value="ECO:0007669"/>
    <property type="project" value="UniProtKB-SubCell"/>
</dbReference>
<evidence type="ECO:0000259" key="9">
    <source>
        <dbReference type="PROSITE" id="PS51007"/>
    </source>
</evidence>
<evidence type="ECO:0000256" key="7">
    <source>
        <dbReference type="PROSITE-ProRule" id="PRU00433"/>
    </source>
</evidence>
<accession>A0A5K7YPX9</accession>
<dbReference type="GO" id="GO:0004130">
    <property type="term" value="F:cytochrome-c peroxidase activity"/>
    <property type="evidence" value="ECO:0007669"/>
    <property type="project" value="TreeGrafter"/>
</dbReference>
<reference evidence="10 11" key="1">
    <citation type="submission" date="2019-11" db="EMBL/GenBank/DDBJ databases">
        <title>Comparative genomics of hydrocarbon-degrading Desulfosarcina strains.</title>
        <authorList>
            <person name="Watanabe M."/>
            <person name="Kojima H."/>
            <person name="Fukui M."/>
        </authorList>
    </citation>
    <scope>NUCLEOTIDE SEQUENCE [LARGE SCALE GENOMIC DNA]</scope>
    <source>
        <strain evidence="10 11">PL12</strain>
    </source>
</reference>
<proteinExistence type="predicted"/>
<evidence type="ECO:0000313" key="10">
    <source>
        <dbReference type="EMBL" id="BBO71316.1"/>
    </source>
</evidence>
<keyword evidence="3 7" id="KW-0479">Metal-binding</keyword>
<dbReference type="InterPro" id="IPR004852">
    <property type="entry name" value="Di-haem_cyt_c_peroxidsae"/>
</dbReference>
<keyword evidence="5" id="KW-0560">Oxidoreductase</keyword>
<name>A0A5K7YPX9_9BACT</name>
<dbReference type="SUPFAM" id="SSF46626">
    <property type="entry name" value="Cytochrome c"/>
    <property type="match status" value="2"/>
</dbReference>
<dbReference type="OrthoDB" id="9805202at2"/>
<dbReference type="GO" id="GO:0020037">
    <property type="term" value="F:heme binding"/>
    <property type="evidence" value="ECO:0007669"/>
    <property type="project" value="InterPro"/>
</dbReference>
<dbReference type="InterPro" id="IPR051395">
    <property type="entry name" value="Cytochrome_c_Peroxidase/MauG"/>
</dbReference>
<keyword evidence="10" id="KW-0575">Peroxidase</keyword>
<evidence type="ECO:0000256" key="3">
    <source>
        <dbReference type="ARBA" id="ARBA00022723"/>
    </source>
</evidence>
<keyword evidence="6 7" id="KW-0408">Iron</keyword>
<dbReference type="InterPro" id="IPR036909">
    <property type="entry name" value="Cyt_c-like_dom_sf"/>
</dbReference>
<sequence length="349" mass="37616">MVKKAITGALILLFTVAVGAVSAAGLTHMEQLGKIMYQEKDFSLNATQSCQTCHHHVAGFADPTNSRDPYFTVVSLGDDGVSKGGRNAPTAAYAGFSPVLQQDERGEYVGGMFWDGRATGWTLGDPLAEQAQGPPLNPVEMNMPSKDSVVQVVRDSNYTHVFYEVFGEGSLVDADLAYDFIALAIAAYERSNEVQTFSSRFDQGNLSEKEQSGMDLFATNCSQCHSMTDVTGKGPLFTNYTYANIGVPVNPLLADNPVDLGLGGFLGDSMQNGKFKVPTLRNVGLSAPYSHNGYFATLKDIVNFKNTRDVGGWEKPEVVANLNTADMGNLGLTDQEVDDVVAFLMTLTD</sequence>
<dbReference type="Pfam" id="PF03150">
    <property type="entry name" value="CCP_MauG"/>
    <property type="match status" value="1"/>
</dbReference>
<keyword evidence="11" id="KW-1185">Reference proteome</keyword>
<dbReference type="GO" id="GO:0046872">
    <property type="term" value="F:metal ion binding"/>
    <property type="evidence" value="ECO:0007669"/>
    <property type="project" value="UniProtKB-KW"/>
</dbReference>
<comment type="subcellular location">
    <subcellularLocation>
        <location evidence="1">Cell envelope</location>
    </subcellularLocation>
</comment>
<dbReference type="AlphaFoldDB" id="A0A5K7YPX9"/>
<dbReference type="InterPro" id="IPR009056">
    <property type="entry name" value="Cyt_c-like_dom"/>
</dbReference>
<dbReference type="Pfam" id="PF00034">
    <property type="entry name" value="Cytochrom_C"/>
    <property type="match status" value="1"/>
</dbReference>
<evidence type="ECO:0000256" key="8">
    <source>
        <dbReference type="SAM" id="SignalP"/>
    </source>
</evidence>
<dbReference type="PANTHER" id="PTHR30600">
    <property type="entry name" value="CYTOCHROME C PEROXIDASE-RELATED"/>
    <property type="match status" value="1"/>
</dbReference>
<gene>
    <name evidence="10" type="ORF">DSCA_52460</name>
</gene>
<dbReference type="PROSITE" id="PS51007">
    <property type="entry name" value="CYTC"/>
    <property type="match status" value="1"/>
</dbReference>
<evidence type="ECO:0000256" key="6">
    <source>
        <dbReference type="ARBA" id="ARBA00023004"/>
    </source>
</evidence>
<dbReference type="KEGG" id="dalk:DSCA_52460"/>
<dbReference type="RefSeq" id="WP_155319175.1">
    <property type="nucleotide sequence ID" value="NZ_AP021874.1"/>
</dbReference>
<evidence type="ECO:0000256" key="5">
    <source>
        <dbReference type="ARBA" id="ARBA00023002"/>
    </source>
</evidence>
<feature type="chain" id="PRO_5024340929" evidence="8">
    <location>
        <begin position="24"/>
        <end position="349"/>
    </location>
</feature>
<feature type="domain" description="Cytochrome c" evidence="9">
    <location>
        <begin position="208"/>
        <end position="348"/>
    </location>
</feature>
<dbReference type="Proteomes" id="UP000427906">
    <property type="component" value="Chromosome"/>
</dbReference>
<protein>
    <submittedName>
        <fullName evidence="10">Cytochrome-c peroxidase</fullName>
    </submittedName>
</protein>
<dbReference type="GO" id="GO:0009055">
    <property type="term" value="F:electron transfer activity"/>
    <property type="evidence" value="ECO:0007669"/>
    <property type="project" value="InterPro"/>
</dbReference>
<evidence type="ECO:0000256" key="1">
    <source>
        <dbReference type="ARBA" id="ARBA00004196"/>
    </source>
</evidence>
<evidence type="ECO:0000313" key="11">
    <source>
        <dbReference type="Proteomes" id="UP000427906"/>
    </source>
</evidence>
<evidence type="ECO:0000256" key="4">
    <source>
        <dbReference type="ARBA" id="ARBA00022729"/>
    </source>
</evidence>
<organism evidence="10 11">
    <name type="scientific">Desulfosarcina alkanivorans</name>
    <dbReference type="NCBI Taxonomy" id="571177"/>
    <lineage>
        <taxon>Bacteria</taxon>
        <taxon>Pseudomonadati</taxon>
        <taxon>Thermodesulfobacteriota</taxon>
        <taxon>Desulfobacteria</taxon>
        <taxon>Desulfobacterales</taxon>
        <taxon>Desulfosarcinaceae</taxon>
        <taxon>Desulfosarcina</taxon>
    </lineage>
</organism>
<dbReference type="EMBL" id="AP021874">
    <property type="protein sequence ID" value="BBO71316.1"/>
    <property type="molecule type" value="Genomic_DNA"/>
</dbReference>
<feature type="signal peptide" evidence="8">
    <location>
        <begin position="1"/>
        <end position="23"/>
    </location>
</feature>
<dbReference type="PANTHER" id="PTHR30600:SF10">
    <property type="entry name" value="BLL6722 PROTEIN"/>
    <property type="match status" value="1"/>
</dbReference>
<keyword evidence="2 7" id="KW-0349">Heme</keyword>